<accession>A0ABT6LZH2</accession>
<dbReference type="EMBL" id="JARXVH010000024">
    <property type="protein sequence ID" value="MDH6221638.1"/>
    <property type="molecule type" value="Genomic_DNA"/>
</dbReference>
<evidence type="ECO:0000256" key="1">
    <source>
        <dbReference type="SAM" id="MobiDB-lite"/>
    </source>
</evidence>
<feature type="region of interest" description="Disordered" evidence="1">
    <location>
        <begin position="44"/>
        <end position="63"/>
    </location>
</feature>
<feature type="region of interest" description="Disordered" evidence="1">
    <location>
        <begin position="1"/>
        <end position="20"/>
    </location>
</feature>
<comment type="caution">
    <text evidence="2">The sequence shown here is derived from an EMBL/GenBank/DDBJ whole genome shotgun (WGS) entry which is preliminary data.</text>
</comment>
<protein>
    <submittedName>
        <fullName evidence="2">Uncharacterized protein</fullName>
    </submittedName>
</protein>
<organism evidence="2 3">
    <name type="scientific">Streptomyces pseudovenezuelae</name>
    <dbReference type="NCBI Taxonomy" id="67350"/>
    <lineage>
        <taxon>Bacteria</taxon>
        <taxon>Bacillati</taxon>
        <taxon>Actinomycetota</taxon>
        <taxon>Actinomycetes</taxon>
        <taxon>Kitasatosporales</taxon>
        <taxon>Streptomycetaceae</taxon>
        <taxon>Streptomyces</taxon>
        <taxon>Streptomyces aurantiacus group</taxon>
    </lineage>
</organism>
<keyword evidence="3" id="KW-1185">Reference proteome</keyword>
<proteinExistence type="predicted"/>
<name>A0ABT6LZH2_9ACTN</name>
<evidence type="ECO:0000313" key="3">
    <source>
        <dbReference type="Proteomes" id="UP001160499"/>
    </source>
</evidence>
<dbReference type="RefSeq" id="WP_280882340.1">
    <property type="nucleotide sequence ID" value="NZ_JARXVH010000024.1"/>
</dbReference>
<dbReference type="Proteomes" id="UP001160499">
    <property type="component" value="Unassembled WGS sequence"/>
</dbReference>
<evidence type="ECO:0000313" key="2">
    <source>
        <dbReference type="EMBL" id="MDH6221638.1"/>
    </source>
</evidence>
<gene>
    <name evidence="2" type="ORF">M2283_008985</name>
</gene>
<sequence>MLSTGPQPKDLRASPAEVDELNPLQICAARRYVYTRPGSALRPCITRRSREHRPSNEQVTSAK</sequence>
<reference evidence="2 3" key="1">
    <citation type="submission" date="2023-04" db="EMBL/GenBank/DDBJ databases">
        <title>Forest soil microbial communities from Buena Vista Peninsula, Colon Province, Panama.</title>
        <authorList>
            <person name="Bouskill N."/>
        </authorList>
    </citation>
    <scope>NUCLEOTIDE SEQUENCE [LARGE SCALE GENOMIC DNA]</scope>
    <source>
        <strain evidence="2 3">GGS1</strain>
    </source>
</reference>